<dbReference type="AlphaFoldDB" id="A0A918XV48"/>
<evidence type="ECO:0000313" key="3">
    <source>
        <dbReference type="Proteomes" id="UP000630353"/>
    </source>
</evidence>
<evidence type="ECO:0000259" key="1">
    <source>
        <dbReference type="Pfam" id="PF00534"/>
    </source>
</evidence>
<dbReference type="PANTHER" id="PTHR46656:SF3">
    <property type="entry name" value="PUTATIVE-RELATED"/>
    <property type="match status" value="1"/>
</dbReference>
<dbReference type="PANTHER" id="PTHR46656">
    <property type="entry name" value="PUTATIVE-RELATED"/>
    <property type="match status" value="1"/>
</dbReference>
<dbReference type="InterPro" id="IPR001296">
    <property type="entry name" value="Glyco_trans_1"/>
</dbReference>
<sequence length="383" mass="42594">MIRMLPQSPPAATQAAATPPNDLLVHAIGWFDGRFGYNVHTRGLFDALSRRLPVVATPLYVRSGPLAEDKAAVPAMFGRREIATVALLYGSLTDVLDDAAGRRIAYTVWESTRLPDDWFAPLGRADRIWTATAWGKRVFAANGFDPARIDVVPEGVDPALFHPGVPPVDAFPARPFKFLAIGRWERRKGMAELVQAFDREFGDRDDVVLVLAGLYAGRLDLDLGAELRALDLKHPQRLKVVPPVDAHRVFAGIYTACDAFVAPSRAEGWGLPVIEAMACGLPTIVTGYSGPTEFIGEHAWRIDHRLVPVDVPFFERADGDLGLWAEPDWRHLRHLMREVYENRAAAKERGLAGSAHVRRAFSWERAADIAEARIRDLFRRDVR</sequence>
<dbReference type="CDD" id="cd03801">
    <property type="entry name" value="GT4_PimA-like"/>
    <property type="match status" value="1"/>
</dbReference>
<organism evidence="2 3">
    <name type="scientific">Thalassobaculum fulvum</name>
    <dbReference type="NCBI Taxonomy" id="1633335"/>
    <lineage>
        <taxon>Bacteria</taxon>
        <taxon>Pseudomonadati</taxon>
        <taxon>Pseudomonadota</taxon>
        <taxon>Alphaproteobacteria</taxon>
        <taxon>Rhodospirillales</taxon>
        <taxon>Thalassobaculaceae</taxon>
        <taxon>Thalassobaculum</taxon>
    </lineage>
</organism>
<accession>A0A918XV48</accession>
<reference evidence="2" key="2">
    <citation type="submission" date="2020-09" db="EMBL/GenBank/DDBJ databases">
        <authorList>
            <person name="Sun Q."/>
            <person name="Kim S."/>
        </authorList>
    </citation>
    <scope>NUCLEOTIDE SEQUENCE</scope>
    <source>
        <strain evidence="2">KCTC 42651</strain>
    </source>
</reference>
<keyword evidence="2" id="KW-0808">Transferase</keyword>
<dbReference type="Proteomes" id="UP000630353">
    <property type="component" value="Unassembled WGS sequence"/>
</dbReference>
<dbReference type="RefSeq" id="WP_189992640.1">
    <property type="nucleotide sequence ID" value="NZ_BMZS01000009.1"/>
</dbReference>
<protein>
    <submittedName>
        <fullName evidence="2">Glycosyl transferase family 1</fullName>
    </submittedName>
</protein>
<gene>
    <name evidence="2" type="ORF">GCM10017083_38460</name>
</gene>
<name>A0A918XV48_9PROT</name>
<feature type="domain" description="Glycosyl transferase family 1" evidence="1">
    <location>
        <begin position="171"/>
        <end position="298"/>
    </location>
</feature>
<comment type="caution">
    <text evidence="2">The sequence shown here is derived from an EMBL/GenBank/DDBJ whole genome shotgun (WGS) entry which is preliminary data.</text>
</comment>
<dbReference type="GO" id="GO:0016757">
    <property type="term" value="F:glycosyltransferase activity"/>
    <property type="evidence" value="ECO:0007669"/>
    <property type="project" value="InterPro"/>
</dbReference>
<dbReference type="Pfam" id="PF00534">
    <property type="entry name" value="Glycos_transf_1"/>
    <property type="match status" value="1"/>
</dbReference>
<keyword evidence="3" id="KW-1185">Reference proteome</keyword>
<proteinExistence type="predicted"/>
<reference evidence="2" key="1">
    <citation type="journal article" date="2014" name="Int. J. Syst. Evol. Microbiol.">
        <title>Complete genome sequence of Corynebacterium casei LMG S-19264T (=DSM 44701T), isolated from a smear-ripened cheese.</title>
        <authorList>
            <consortium name="US DOE Joint Genome Institute (JGI-PGF)"/>
            <person name="Walter F."/>
            <person name="Albersmeier A."/>
            <person name="Kalinowski J."/>
            <person name="Ruckert C."/>
        </authorList>
    </citation>
    <scope>NUCLEOTIDE SEQUENCE</scope>
    <source>
        <strain evidence="2">KCTC 42651</strain>
    </source>
</reference>
<evidence type="ECO:0000313" key="2">
    <source>
        <dbReference type="EMBL" id="GHD57246.1"/>
    </source>
</evidence>
<dbReference type="Gene3D" id="3.40.50.2000">
    <property type="entry name" value="Glycogen Phosphorylase B"/>
    <property type="match status" value="1"/>
</dbReference>
<dbReference type="EMBL" id="BMZS01000009">
    <property type="protein sequence ID" value="GHD57246.1"/>
    <property type="molecule type" value="Genomic_DNA"/>
</dbReference>
<dbReference type="SUPFAM" id="SSF53756">
    <property type="entry name" value="UDP-Glycosyltransferase/glycogen phosphorylase"/>
    <property type="match status" value="1"/>
</dbReference>